<dbReference type="EMBL" id="JARBDR010000141">
    <property type="protein sequence ID" value="KAJ8320168.1"/>
    <property type="molecule type" value="Genomic_DNA"/>
</dbReference>
<evidence type="ECO:0000313" key="1">
    <source>
        <dbReference type="EMBL" id="KAJ8320168.1"/>
    </source>
</evidence>
<evidence type="ECO:0008006" key="3">
    <source>
        <dbReference type="Google" id="ProtNLM"/>
    </source>
</evidence>
<feature type="non-terminal residue" evidence="1">
    <location>
        <position position="180"/>
    </location>
</feature>
<accession>A0ABQ9FSD5</accession>
<gene>
    <name evidence="1" type="ORF">KUTeg_001755</name>
</gene>
<name>A0ABQ9FSD5_TEGGR</name>
<reference evidence="1 2" key="1">
    <citation type="submission" date="2022-12" db="EMBL/GenBank/DDBJ databases">
        <title>Chromosome-level genome of Tegillarca granosa.</title>
        <authorList>
            <person name="Kim J."/>
        </authorList>
    </citation>
    <scope>NUCLEOTIDE SEQUENCE [LARGE SCALE GENOMIC DNA]</scope>
    <source>
        <strain evidence="1">Teg-2019</strain>
        <tissue evidence="1">Adductor muscle</tissue>
    </source>
</reference>
<protein>
    <recommendedName>
        <fullName evidence="3">RanBP2-type domain-containing protein</fullName>
    </recommendedName>
</protein>
<organism evidence="1 2">
    <name type="scientific">Tegillarca granosa</name>
    <name type="common">Malaysian cockle</name>
    <name type="synonym">Anadara granosa</name>
    <dbReference type="NCBI Taxonomy" id="220873"/>
    <lineage>
        <taxon>Eukaryota</taxon>
        <taxon>Metazoa</taxon>
        <taxon>Spiralia</taxon>
        <taxon>Lophotrochozoa</taxon>
        <taxon>Mollusca</taxon>
        <taxon>Bivalvia</taxon>
        <taxon>Autobranchia</taxon>
        <taxon>Pteriomorphia</taxon>
        <taxon>Arcoida</taxon>
        <taxon>Arcoidea</taxon>
        <taxon>Arcidae</taxon>
        <taxon>Tegillarca</taxon>
    </lineage>
</organism>
<dbReference type="Proteomes" id="UP001217089">
    <property type="component" value="Unassembled WGS sequence"/>
</dbReference>
<comment type="caution">
    <text evidence="1">The sequence shown here is derived from an EMBL/GenBank/DDBJ whole genome shotgun (WGS) entry which is preliminary data.</text>
</comment>
<evidence type="ECO:0000313" key="2">
    <source>
        <dbReference type="Proteomes" id="UP001217089"/>
    </source>
</evidence>
<sequence length="180" mass="20661">MVHIQLVLMALDSNSMKDRCGNKLRHFTPYPSPLSSGVDMFSQDLYGEVNPYVFPPFHLISSVLKYFESQKIDRCTMIVPDMQPTPVWWPKLRSNMESYFVIGEIGEVNVIRKPSKKGYMLDKDGLKCRGVARVWQPAVLCPSCKYANDISFKFCQACDFVNDNTNSEVSVIDYDIEKRL</sequence>
<proteinExistence type="predicted"/>
<keyword evidence="2" id="KW-1185">Reference proteome</keyword>